<dbReference type="HAMAP" id="MF_00088">
    <property type="entry name" value="KhpA"/>
    <property type="match status" value="1"/>
</dbReference>
<protein>
    <submittedName>
        <fullName evidence="3">KH domain RNA binding protein YlqC</fullName>
    </submittedName>
</protein>
<dbReference type="SUPFAM" id="SSF54814">
    <property type="entry name" value="Prokaryotic type KH domain (KH-domain type II)"/>
    <property type="match status" value="1"/>
</dbReference>
<proteinExistence type="inferred from homology"/>
<dbReference type="InterPro" id="IPR009019">
    <property type="entry name" value="KH_sf_prok-type"/>
</dbReference>
<gene>
    <name evidence="3" type="ORF">MNBD_NITROSPINAE01-859</name>
</gene>
<dbReference type="GO" id="GO:0003723">
    <property type="term" value="F:RNA binding"/>
    <property type="evidence" value="ECO:0007669"/>
    <property type="project" value="UniProtKB-KW"/>
</dbReference>
<sequence length="76" mass="8354">MKELIEHIAQALVDHPDDVSVEEVEEDNGVVIELQVNDEDLGKVIGRRGRTASAMRALLSASATKRDTRASLEILE</sequence>
<dbReference type="Gene3D" id="3.30.300.20">
    <property type="match status" value="1"/>
</dbReference>
<dbReference type="PANTHER" id="PTHR34654">
    <property type="entry name" value="UPF0109 PROTEIN SCO5592"/>
    <property type="match status" value="1"/>
</dbReference>
<name>A0A3B1CHU0_9ZZZZ</name>
<keyword evidence="1" id="KW-0963">Cytoplasm</keyword>
<evidence type="ECO:0000256" key="1">
    <source>
        <dbReference type="ARBA" id="ARBA00022490"/>
    </source>
</evidence>
<keyword evidence="2" id="KW-0694">RNA-binding</keyword>
<dbReference type="InterPro" id="IPR015946">
    <property type="entry name" value="KH_dom-like_a/b"/>
</dbReference>
<organism evidence="3">
    <name type="scientific">hydrothermal vent metagenome</name>
    <dbReference type="NCBI Taxonomy" id="652676"/>
    <lineage>
        <taxon>unclassified sequences</taxon>
        <taxon>metagenomes</taxon>
        <taxon>ecological metagenomes</taxon>
    </lineage>
</organism>
<dbReference type="Pfam" id="PF13083">
    <property type="entry name" value="KH_KhpA-B"/>
    <property type="match status" value="1"/>
</dbReference>
<evidence type="ECO:0000256" key="2">
    <source>
        <dbReference type="ARBA" id="ARBA00022884"/>
    </source>
</evidence>
<evidence type="ECO:0000313" key="3">
    <source>
        <dbReference type="EMBL" id="VAX22230.1"/>
    </source>
</evidence>
<accession>A0A3B1CHU0</accession>
<dbReference type="InterPro" id="IPR020627">
    <property type="entry name" value="KhpA"/>
</dbReference>
<dbReference type="PANTHER" id="PTHR34654:SF1">
    <property type="entry name" value="RNA-BINDING PROTEIN KHPA"/>
    <property type="match status" value="1"/>
</dbReference>
<dbReference type="AlphaFoldDB" id="A0A3B1CHU0"/>
<dbReference type="CDD" id="cd22533">
    <property type="entry name" value="KH-II_YlqC-like"/>
    <property type="match status" value="1"/>
</dbReference>
<reference evidence="3" key="1">
    <citation type="submission" date="2018-06" db="EMBL/GenBank/DDBJ databases">
        <authorList>
            <person name="Zhirakovskaya E."/>
        </authorList>
    </citation>
    <scope>NUCLEOTIDE SEQUENCE</scope>
</reference>
<dbReference type="EMBL" id="UOGC01000135">
    <property type="protein sequence ID" value="VAX22230.1"/>
    <property type="molecule type" value="Genomic_DNA"/>
</dbReference>